<evidence type="ECO:0000313" key="8">
    <source>
        <dbReference type="Proteomes" id="UP000317332"/>
    </source>
</evidence>
<reference evidence="7 8" key="1">
    <citation type="submission" date="2019-06" db="EMBL/GenBank/DDBJ databases">
        <title>Flavobacteriaceae Paucihalobacterium erythroidium CWB-1, complete genome.</title>
        <authorList>
            <person name="Wu S."/>
        </authorList>
    </citation>
    <scope>NUCLEOTIDE SEQUENCE [LARGE SCALE GENOMIC DNA]</scope>
    <source>
        <strain evidence="7 8">CWB-1</strain>
    </source>
</reference>
<dbReference type="EMBL" id="VHIQ01000002">
    <property type="protein sequence ID" value="TPV35079.1"/>
    <property type="molecule type" value="Genomic_DNA"/>
</dbReference>
<dbReference type="SUPFAM" id="SSF52833">
    <property type="entry name" value="Thioredoxin-like"/>
    <property type="match status" value="1"/>
</dbReference>
<proteinExistence type="predicted"/>
<dbReference type="CDD" id="cd02966">
    <property type="entry name" value="TlpA_like_family"/>
    <property type="match status" value="1"/>
</dbReference>
<comment type="caution">
    <text evidence="7">The sequence shown here is derived from an EMBL/GenBank/DDBJ whole genome shotgun (WGS) entry which is preliminary data.</text>
</comment>
<keyword evidence="3" id="KW-1015">Disulfide bond</keyword>
<dbReference type="Gene3D" id="3.40.30.10">
    <property type="entry name" value="Glutaredoxin"/>
    <property type="match status" value="1"/>
</dbReference>
<gene>
    <name evidence="7" type="ORF">FJ651_06025</name>
</gene>
<organism evidence="7 8">
    <name type="scientific">Paucihalobacter ruber</name>
    <dbReference type="NCBI Taxonomy" id="2567861"/>
    <lineage>
        <taxon>Bacteria</taxon>
        <taxon>Pseudomonadati</taxon>
        <taxon>Bacteroidota</taxon>
        <taxon>Flavobacteriia</taxon>
        <taxon>Flavobacteriales</taxon>
        <taxon>Flavobacteriaceae</taxon>
        <taxon>Paucihalobacter</taxon>
    </lineage>
</organism>
<dbReference type="Pfam" id="PF13905">
    <property type="entry name" value="Thioredoxin_8"/>
    <property type="match status" value="1"/>
</dbReference>
<evidence type="ECO:0000256" key="1">
    <source>
        <dbReference type="ARBA" id="ARBA00004196"/>
    </source>
</evidence>
<evidence type="ECO:0000256" key="3">
    <source>
        <dbReference type="ARBA" id="ARBA00023157"/>
    </source>
</evidence>
<dbReference type="RefSeq" id="WP_140989555.1">
    <property type="nucleotide sequence ID" value="NZ_VHIQ01000002.1"/>
</dbReference>
<dbReference type="GO" id="GO:0017004">
    <property type="term" value="P:cytochrome complex assembly"/>
    <property type="evidence" value="ECO:0007669"/>
    <property type="project" value="UniProtKB-KW"/>
</dbReference>
<sequence>MMKHFQLLIFFLSTTFGFAQFTISGTFSPAEDFTYAFLYKSSPDGASYVDRAQTNAEGNFSITLDSTATPGMYKIVYAIPPEDHNFDIIVNTQEDIHFNFSFDDGITFTESKENKIWANYVNAIQEVNMTISNFYQSESKNKSEYQAIFKSLKETHEAFLEDANGLLVTAFIKANEPYFPKDFEDATTYSNHLKENYLKHVDFSSELLQSSDFLTDRVNAYMFDMVDKPNADNYKQLLFEVDELIGNNSHFKSIVYTNIWQRFVTNNQTEMAIYITDRYLLDLAEKEQNEPLKNALLAYKNTSIGAKAVDFEIPLSQTTLHNLNSAKNYLLIFWSSSCSHCLKELPVVKAMLENQPDIQVIAVGLEEDLEQWESERQKYPEFMHAIQLNKWDGDLVKAYDIKSTPTLFLLNANKIIIEKPNDAEALKEILGL</sequence>
<accession>A0A506PND6</accession>
<feature type="signal peptide" evidence="5">
    <location>
        <begin position="1"/>
        <end position="19"/>
    </location>
</feature>
<keyword evidence="5" id="KW-0732">Signal</keyword>
<evidence type="ECO:0000313" key="7">
    <source>
        <dbReference type="EMBL" id="TPV35079.1"/>
    </source>
</evidence>
<dbReference type="PROSITE" id="PS51352">
    <property type="entry name" value="THIOREDOXIN_2"/>
    <property type="match status" value="1"/>
</dbReference>
<dbReference type="PANTHER" id="PTHR42852">
    <property type="entry name" value="THIOL:DISULFIDE INTERCHANGE PROTEIN DSBE"/>
    <property type="match status" value="1"/>
</dbReference>
<dbReference type="PANTHER" id="PTHR42852:SF6">
    <property type="entry name" value="THIOL:DISULFIDE INTERCHANGE PROTEIN DSBE"/>
    <property type="match status" value="1"/>
</dbReference>
<protein>
    <submittedName>
        <fullName evidence="7">TlpA family protein disulfide reductase</fullName>
    </submittedName>
</protein>
<dbReference type="OrthoDB" id="6399635at2"/>
<dbReference type="InterPro" id="IPR036249">
    <property type="entry name" value="Thioredoxin-like_sf"/>
</dbReference>
<dbReference type="Proteomes" id="UP000317332">
    <property type="component" value="Unassembled WGS sequence"/>
</dbReference>
<dbReference type="InterPro" id="IPR012336">
    <property type="entry name" value="Thioredoxin-like_fold"/>
</dbReference>
<dbReference type="InterPro" id="IPR050553">
    <property type="entry name" value="Thioredoxin_ResA/DsbE_sf"/>
</dbReference>
<evidence type="ECO:0000256" key="2">
    <source>
        <dbReference type="ARBA" id="ARBA00022748"/>
    </source>
</evidence>
<evidence type="ECO:0000256" key="5">
    <source>
        <dbReference type="SAM" id="SignalP"/>
    </source>
</evidence>
<keyword evidence="8" id="KW-1185">Reference proteome</keyword>
<comment type="subcellular location">
    <subcellularLocation>
        <location evidence="1">Cell envelope</location>
    </subcellularLocation>
</comment>
<evidence type="ECO:0000256" key="4">
    <source>
        <dbReference type="ARBA" id="ARBA00023284"/>
    </source>
</evidence>
<keyword evidence="4" id="KW-0676">Redox-active center</keyword>
<feature type="domain" description="Thioredoxin" evidence="6">
    <location>
        <begin position="302"/>
        <end position="432"/>
    </location>
</feature>
<dbReference type="GO" id="GO:0030313">
    <property type="term" value="C:cell envelope"/>
    <property type="evidence" value="ECO:0007669"/>
    <property type="project" value="UniProtKB-SubCell"/>
</dbReference>
<dbReference type="AlphaFoldDB" id="A0A506PND6"/>
<dbReference type="InterPro" id="IPR013766">
    <property type="entry name" value="Thioredoxin_domain"/>
</dbReference>
<evidence type="ECO:0000259" key="6">
    <source>
        <dbReference type="PROSITE" id="PS51352"/>
    </source>
</evidence>
<keyword evidence="2" id="KW-0201">Cytochrome c-type biogenesis</keyword>
<feature type="chain" id="PRO_5021345768" evidence="5">
    <location>
        <begin position="20"/>
        <end position="432"/>
    </location>
</feature>
<name>A0A506PND6_9FLAO</name>